<dbReference type="PANTHER" id="PTHR42844:SF1">
    <property type="entry name" value="DIHYDRONEOPTERIN ALDOLASE 1-RELATED"/>
    <property type="match status" value="1"/>
</dbReference>
<dbReference type="GO" id="GO:0005737">
    <property type="term" value="C:cytoplasm"/>
    <property type="evidence" value="ECO:0007669"/>
    <property type="project" value="TreeGrafter"/>
</dbReference>
<dbReference type="EMBL" id="CP047121">
    <property type="protein sequence ID" value="QHB53409.1"/>
    <property type="molecule type" value="Genomic_DNA"/>
</dbReference>
<dbReference type="NCBIfam" id="TIGR00526">
    <property type="entry name" value="folB_dom"/>
    <property type="match status" value="1"/>
</dbReference>
<gene>
    <name evidence="9" type="primary">folB</name>
    <name evidence="9" type="ORF">GQR93_07755</name>
</gene>
<comment type="catalytic activity">
    <reaction evidence="1 7">
        <text>7,8-dihydroneopterin = 6-hydroxymethyl-7,8-dihydropterin + glycolaldehyde</text>
        <dbReference type="Rhea" id="RHEA:10540"/>
        <dbReference type="ChEBI" id="CHEBI:17001"/>
        <dbReference type="ChEBI" id="CHEBI:17071"/>
        <dbReference type="ChEBI" id="CHEBI:44841"/>
        <dbReference type="EC" id="4.1.2.25"/>
    </reaction>
</comment>
<evidence type="ECO:0000256" key="4">
    <source>
        <dbReference type="ARBA" id="ARBA00022909"/>
    </source>
</evidence>
<proteinExistence type="inferred from homology"/>
<evidence type="ECO:0000313" key="10">
    <source>
        <dbReference type="Proteomes" id="UP000465035"/>
    </source>
</evidence>
<comment type="pathway">
    <text evidence="2 7">Cofactor biosynthesis; tetrahydrofolate biosynthesis; 2-amino-4-hydroxy-6-hydroxymethyl-7,8-dihydropteridine diphosphate from 7,8-dihydroneopterin triphosphate: step 3/4.</text>
</comment>
<name>A0A6P1E9X8_LENHI</name>
<sequence>MQNMQFHSHIGVMAEEKEVGQNLQVDLETAVNATPIDDHLDSTVSYGTFYPVVEKIISENRVNLIETLAQKIIVAIKNLDSRIETVTIRIRKLNLPVDGVFNNVEIEMKQ</sequence>
<dbReference type="GO" id="GO:0046656">
    <property type="term" value="P:folic acid biosynthetic process"/>
    <property type="evidence" value="ECO:0007669"/>
    <property type="project" value="UniProtKB-UniRule"/>
</dbReference>
<evidence type="ECO:0000259" key="8">
    <source>
        <dbReference type="SMART" id="SM00905"/>
    </source>
</evidence>
<dbReference type="PANTHER" id="PTHR42844">
    <property type="entry name" value="DIHYDRONEOPTERIN ALDOLASE 1-RELATED"/>
    <property type="match status" value="1"/>
</dbReference>
<evidence type="ECO:0000256" key="6">
    <source>
        <dbReference type="ARBA" id="ARBA00037702"/>
    </source>
</evidence>
<evidence type="ECO:0000256" key="5">
    <source>
        <dbReference type="ARBA" id="ARBA00023239"/>
    </source>
</evidence>
<feature type="domain" description="Dihydroneopterin aldolase/epimerase" evidence="8">
    <location>
        <begin position="2"/>
        <end position="110"/>
    </location>
</feature>
<dbReference type="InterPro" id="IPR043133">
    <property type="entry name" value="GTP-CH-I_C/QueF"/>
</dbReference>
<dbReference type="InterPro" id="IPR006156">
    <property type="entry name" value="Dihydroneopterin_aldolase"/>
</dbReference>
<evidence type="ECO:0000313" key="9">
    <source>
        <dbReference type="EMBL" id="QHB53409.1"/>
    </source>
</evidence>
<dbReference type="UniPathway" id="UPA00077">
    <property type="reaction ID" value="UER00154"/>
</dbReference>
<dbReference type="AlphaFoldDB" id="A0A6P1E9X8"/>
<dbReference type="GO" id="GO:0004150">
    <property type="term" value="F:dihydroneopterin aldolase activity"/>
    <property type="evidence" value="ECO:0007669"/>
    <property type="project" value="UniProtKB-UniRule"/>
</dbReference>
<keyword evidence="4 7" id="KW-0289">Folate biosynthesis</keyword>
<comment type="function">
    <text evidence="6 7">Catalyzes the conversion of 7,8-dihydroneopterin to 6-hydroxymethyl-7,8-dihydropterin.</text>
</comment>
<evidence type="ECO:0000256" key="7">
    <source>
        <dbReference type="RuleBase" id="RU362079"/>
    </source>
</evidence>
<dbReference type="NCBIfam" id="TIGR00525">
    <property type="entry name" value="folB"/>
    <property type="match status" value="1"/>
</dbReference>
<keyword evidence="5 7" id="KW-0456">Lyase</keyword>
<dbReference type="SMART" id="SM00905">
    <property type="entry name" value="FolB"/>
    <property type="match status" value="1"/>
</dbReference>
<evidence type="ECO:0000256" key="3">
    <source>
        <dbReference type="ARBA" id="ARBA00005708"/>
    </source>
</evidence>
<reference evidence="9 10" key="1">
    <citation type="submission" date="2019-12" db="EMBL/GenBank/DDBJ databases">
        <title>Lactobacillus hilgardii FLUB.</title>
        <authorList>
            <person name="Gustaw K."/>
        </authorList>
    </citation>
    <scope>NUCLEOTIDE SEQUENCE [LARGE SCALE GENOMIC DNA]</scope>
    <source>
        <strain evidence="9 10">FLUB</strain>
    </source>
</reference>
<dbReference type="SUPFAM" id="SSF55620">
    <property type="entry name" value="Tetrahydrobiopterin biosynthesis enzymes-like"/>
    <property type="match status" value="1"/>
</dbReference>
<dbReference type="Gene3D" id="3.30.1130.10">
    <property type="match status" value="1"/>
</dbReference>
<accession>A0A6P1E9X8</accession>
<dbReference type="EC" id="4.1.2.25" evidence="7"/>
<organism evidence="9 10">
    <name type="scientific">Lentilactobacillus hilgardii</name>
    <name type="common">Lactobacillus hilgardii</name>
    <dbReference type="NCBI Taxonomy" id="1588"/>
    <lineage>
        <taxon>Bacteria</taxon>
        <taxon>Bacillati</taxon>
        <taxon>Bacillota</taxon>
        <taxon>Bacilli</taxon>
        <taxon>Lactobacillales</taxon>
        <taxon>Lactobacillaceae</taxon>
        <taxon>Lentilactobacillus</taxon>
    </lineage>
</organism>
<protein>
    <recommendedName>
        <fullName evidence="7">7,8-dihydroneopterin aldolase</fullName>
        <ecNumber evidence="7">4.1.2.25</ecNumber>
    </recommendedName>
</protein>
<dbReference type="Pfam" id="PF02152">
    <property type="entry name" value="FolB"/>
    <property type="match status" value="1"/>
</dbReference>
<evidence type="ECO:0000256" key="2">
    <source>
        <dbReference type="ARBA" id="ARBA00005013"/>
    </source>
</evidence>
<dbReference type="Proteomes" id="UP000465035">
    <property type="component" value="Chromosome"/>
</dbReference>
<dbReference type="InterPro" id="IPR006157">
    <property type="entry name" value="FolB_dom"/>
</dbReference>
<comment type="similarity">
    <text evidence="3 7">Belongs to the DHNA family.</text>
</comment>
<dbReference type="GO" id="GO:0046654">
    <property type="term" value="P:tetrahydrofolate biosynthetic process"/>
    <property type="evidence" value="ECO:0007669"/>
    <property type="project" value="UniProtKB-UniRule"/>
</dbReference>
<evidence type="ECO:0000256" key="1">
    <source>
        <dbReference type="ARBA" id="ARBA00001353"/>
    </source>
</evidence>